<proteinExistence type="predicted"/>
<dbReference type="Proteomes" id="UP000320300">
    <property type="component" value="Unassembled WGS sequence"/>
</dbReference>
<dbReference type="PANTHER" id="PTHR43781:SF1">
    <property type="entry name" value="SACCHAROPINE DEHYDROGENASE"/>
    <property type="match status" value="1"/>
</dbReference>
<dbReference type="EMBL" id="FXTN01000011">
    <property type="protein sequence ID" value="SMO94337.1"/>
    <property type="molecule type" value="Genomic_DNA"/>
</dbReference>
<protein>
    <submittedName>
        <fullName evidence="1">Uncharacterized conserved protein</fullName>
    </submittedName>
</protein>
<sequence length="258" mass="27131">MLNIAGPFSETAEQAMEASIKFKVHYFDITAEVDIYRLAESKDAAAKAAGIMLLSGAGLFATYDPLVLHTANRVKNPVKMRVAFKYSGGFTPGSVASSANIIGAGLLVRKNGLIKKLDEAPSAVFDLGDGPEDFSLMPLGGVVLSYKSTGIPDIEEYFSMAVPAATGGNATVKFEEGQPQAGAGSARSKILVEITDEDGTIVRSMADTQDGYMPTVTSAVEIVSRALSGAYQPGFQSPASAYGAELLKSLLDVRITDF</sequence>
<dbReference type="AlphaFoldDB" id="A0A521FDT3"/>
<evidence type="ECO:0000313" key="2">
    <source>
        <dbReference type="Proteomes" id="UP000320300"/>
    </source>
</evidence>
<dbReference type="PANTHER" id="PTHR43781">
    <property type="entry name" value="SACCHAROPINE DEHYDROGENASE"/>
    <property type="match status" value="1"/>
</dbReference>
<keyword evidence="2" id="KW-1185">Reference proteome</keyword>
<gene>
    <name evidence="1" type="ORF">SAMN06265348_111191</name>
</gene>
<dbReference type="Gene3D" id="3.40.50.720">
    <property type="entry name" value="NAD(P)-binding Rossmann-like Domain"/>
    <property type="match status" value="1"/>
</dbReference>
<evidence type="ECO:0000313" key="1">
    <source>
        <dbReference type="EMBL" id="SMO94337.1"/>
    </source>
</evidence>
<accession>A0A521FDT3</accession>
<reference evidence="1 2" key="1">
    <citation type="submission" date="2017-05" db="EMBL/GenBank/DDBJ databases">
        <authorList>
            <person name="Varghese N."/>
            <person name="Submissions S."/>
        </authorList>
    </citation>
    <scope>NUCLEOTIDE SEQUENCE [LARGE SCALE GENOMIC DNA]</scope>
    <source>
        <strain evidence="1 2">DSM 19036</strain>
    </source>
</reference>
<name>A0A521FDT3_9SPHI</name>
<dbReference type="RefSeq" id="WP_394348330.1">
    <property type="nucleotide sequence ID" value="NZ_CBCSJO010000001.1"/>
</dbReference>
<organism evidence="1 2">
    <name type="scientific">Pedobacter westerhofensis</name>
    <dbReference type="NCBI Taxonomy" id="425512"/>
    <lineage>
        <taxon>Bacteria</taxon>
        <taxon>Pseudomonadati</taxon>
        <taxon>Bacteroidota</taxon>
        <taxon>Sphingobacteriia</taxon>
        <taxon>Sphingobacteriales</taxon>
        <taxon>Sphingobacteriaceae</taxon>
        <taxon>Pedobacter</taxon>
    </lineage>
</organism>